<proteinExistence type="predicted"/>
<keyword evidence="5" id="KW-1185">Reference proteome</keyword>
<dbReference type="InterPro" id="IPR009057">
    <property type="entry name" value="Homeodomain-like_sf"/>
</dbReference>
<dbReference type="InParanoid" id="S8E0V2"/>
<name>S8E0V2_FOMSC</name>
<gene>
    <name evidence="4" type="ORF">FOMPIDRAFT_91345</name>
</gene>
<sequence length="463" mass="50188">MAIANPSMSHQELADHFATNKTTITRTLKQKKKWLQSTQFDDIKAARDRRPSHAIVEFNLKDWFEECAKDDVIVTDAMIKEKAMSIARSWYLVADDTSASKPFACSTKWMKDIKSRYGLVNGRFTDYSAARSRRRDKALGHVAPKPPLAELPDVDYHRSHSTVHAPATEPHTGESLDALHPLDTSLVFLRHDDAPLLATSPRSDLAQAGIDPAQSPAQSHDPETPSGELVHSSTSHAGPSMSLQSLPNSLSPSWPSVLESTSLAGQVSQLDWTQVDPQSNAPLLSDADMSLLSYALTTSDLTGLPGLETSITLALDIAAVPASPEPEASGSGIQVDTETLSTDMSADEMFLRFMLGSSPPSFPMFPMDPSSSFSMDHTTTFTPEAWANPPTGSFATELPYSQWPAPDFLTGSGSASEEALQMTTAAMCDGQTDFDASIFSSWPDVSELTGDMCTPLPFELTEM</sequence>
<keyword evidence="1" id="KW-0238">DNA-binding</keyword>
<dbReference type="OrthoDB" id="9909311at2759"/>
<feature type="domain" description="HTH CENPB-type" evidence="3">
    <location>
        <begin position="44"/>
        <end position="123"/>
    </location>
</feature>
<feature type="region of interest" description="Disordered" evidence="2">
    <location>
        <begin position="158"/>
        <end position="177"/>
    </location>
</feature>
<evidence type="ECO:0000259" key="3">
    <source>
        <dbReference type="PROSITE" id="PS51253"/>
    </source>
</evidence>
<evidence type="ECO:0000313" key="5">
    <source>
        <dbReference type="Proteomes" id="UP000015241"/>
    </source>
</evidence>
<evidence type="ECO:0000256" key="2">
    <source>
        <dbReference type="SAM" id="MobiDB-lite"/>
    </source>
</evidence>
<organism evidence="4 5">
    <name type="scientific">Fomitopsis schrenkii</name>
    <name type="common">Brown rot fungus</name>
    <dbReference type="NCBI Taxonomy" id="2126942"/>
    <lineage>
        <taxon>Eukaryota</taxon>
        <taxon>Fungi</taxon>
        <taxon>Dikarya</taxon>
        <taxon>Basidiomycota</taxon>
        <taxon>Agaricomycotina</taxon>
        <taxon>Agaricomycetes</taxon>
        <taxon>Polyporales</taxon>
        <taxon>Fomitopsis</taxon>
    </lineage>
</organism>
<dbReference type="AlphaFoldDB" id="S8E0V2"/>
<dbReference type="PROSITE" id="PS51253">
    <property type="entry name" value="HTH_CENPB"/>
    <property type="match status" value="1"/>
</dbReference>
<dbReference type="Proteomes" id="UP000015241">
    <property type="component" value="Unassembled WGS sequence"/>
</dbReference>
<evidence type="ECO:0000313" key="4">
    <source>
        <dbReference type="EMBL" id="EPS97043.1"/>
    </source>
</evidence>
<evidence type="ECO:0000256" key="1">
    <source>
        <dbReference type="ARBA" id="ARBA00023125"/>
    </source>
</evidence>
<dbReference type="HOGENOM" id="CLU_492597_0_0_1"/>
<dbReference type="InterPro" id="IPR006600">
    <property type="entry name" value="HTH_CenpB_DNA-bd_dom"/>
</dbReference>
<feature type="compositionally biased region" description="Low complexity" evidence="2">
    <location>
        <begin position="239"/>
        <end position="256"/>
    </location>
</feature>
<dbReference type="EMBL" id="KE504180">
    <property type="protein sequence ID" value="EPS97043.1"/>
    <property type="molecule type" value="Genomic_DNA"/>
</dbReference>
<accession>S8E0V2</accession>
<dbReference type="SUPFAM" id="SSF46689">
    <property type="entry name" value="Homeodomain-like"/>
    <property type="match status" value="1"/>
</dbReference>
<reference evidence="4 5" key="1">
    <citation type="journal article" date="2012" name="Science">
        <title>The Paleozoic origin of enzymatic lignin decomposition reconstructed from 31 fungal genomes.</title>
        <authorList>
            <person name="Floudas D."/>
            <person name="Binder M."/>
            <person name="Riley R."/>
            <person name="Barry K."/>
            <person name="Blanchette R.A."/>
            <person name="Henrissat B."/>
            <person name="Martinez A.T."/>
            <person name="Otillar R."/>
            <person name="Spatafora J.W."/>
            <person name="Yadav J.S."/>
            <person name="Aerts A."/>
            <person name="Benoit I."/>
            <person name="Boyd A."/>
            <person name="Carlson A."/>
            <person name="Copeland A."/>
            <person name="Coutinho P.M."/>
            <person name="de Vries R.P."/>
            <person name="Ferreira P."/>
            <person name="Findley K."/>
            <person name="Foster B."/>
            <person name="Gaskell J."/>
            <person name="Glotzer D."/>
            <person name="Gorecki P."/>
            <person name="Heitman J."/>
            <person name="Hesse C."/>
            <person name="Hori C."/>
            <person name="Igarashi K."/>
            <person name="Jurgens J.A."/>
            <person name="Kallen N."/>
            <person name="Kersten P."/>
            <person name="Kohler A."/>
            <person name="Kuees U."/>
            <person name="Kumar T.K.A."/>
            <person name="Kuo A."/>
            <person name="LaButti K."/>
            <person name="Larrondo L.F."/>
            <person name="Lindquist E."/>
            <person name="Ling A."/>
            <person name="Lombard V."/>
            <person name="Lucas S."/>
            <person name="Lundell T."/>
            <person name="Martin R."/>
            <person name="McLaughlin D.J."/>
            <person name="Morgenstern I."/>
            <person name="Morin E."/>
            <person name="Murat C."/>
            <person name="Nagy L.G."/>
            <person name="Nolan M."/>
            <person name="Ohm R.A."/>
            <person name="Patyshakuliyeva A."/>
            <person name="Rokas A."/>
            <person name="Ruiz-Duenas F.J."/>
            <person name="Sabat G."/>
            <person name="Salamov A."/>
            <person name="Samejima M."/>
            <person name="Schmutz J."/>
            <person name="Slot J.C."/>
            <person name="St John F."/>
            <person name="Stenlid J."/>
            <person name="Sun H."/>
            <person name="Sun S."/>
            <person name="Syed K."/>
            <person name="Tsang A."/>
            <person name="Wiebenga A."/>
            <person name="Young D."/>
            <person name="Pisabarro A."/>
            <person name="Eastwood D.C."/>
            <person name="Martin F."/>
            <person name="Cullen D."/>
            <person name="Grigoriev I.V."/>
            <person name="Hibbett D.S."/>
        </authorList>
    </citation>
    <scope>NUCLEOTIDE SEQUENCE</scope>
    <source>
        <strain evidence="5">FP-58527</strain>
    </source>
</reference>
<feature type="region of interest" description="Disordered" evidence="2">
    <location>
        <begin position="206"/>
        <end position="256"/>
    </location>
</feature>
<dbReference type="GO" id="GO:0003677">
    <property type="term" value="F:DNA binding"/>
    <property type="evidence" value="ECO:0007669"/>
    <property type="project" value="UniProtKB-KW"/>
</dbReference>
<dbReference type="Pfam" id="PF03221">
    <property type="entry name" value="HTH_Tnp_Tc5"/>
    <property type="match status" value="1"/>
</dbReference>
<protein>
    <recommendedName>
        <fullName evidence="3">HTH CENPB-type domain-containing protein</fullName>
    </recommendedName>
</protein>
<dbReference type="Gene3D" id="1.10.10.60">
    <property type="entry name" value="Homeodomain-like"/>
    <property type="match status" value="2"/>
</dbReference>